<dbReference type="Gene3D" id="1.10.10.10">
    <property type="entry name" value="Winged helix-like DNA-binding domain superfamily/Winged helix DNA-binding domain"/>
    <property type="match status" value="3"/>
</dbReference>
<evidence type="ECO:0000259" key="7">
    <source>
        <dbReference type="Pfam" id="PF02631"/>
    </source>
</evidence>
<accession>A0A543PTD8</accession>
<evidence type="ECO:0000256" key="5">
    <source>
        <dbReference type="HAMAP-Rule" id="MF_01114"/>
    </source>
</evidence>
<dbReference type="GO" id="GO:0006282">
    <property type="term" value="P:regulation of DNA repair"/>
    <property type="evidence" value="ECO:0007669"/>
    <property type="project" value="UniProtKB-UniRule"/>
</dbReference>
<dbReference type="GO" id="GO:0005737">
    <property type="term" value="C:cytoplasm"/>
    <property type="evidence" value="ECO:0007669"/>
    <property type="project" value="UniProtKB-SubCell"/>
</dbReference>
<dbReference type="Pfam" id="PF21982">
    <property type="entry name" value="RecX_HTH1"/>
    <property type="match status" value="1"/>
</dbReference>
<feature type="region of interest" description="Disordered" evidence="6">
    <location>
        <begin position="44"/>
        <end position="75"/>
    </location>
</feature>
<feature type="compositionally biased region" description="Acidic residues" evidence="6">
    <location>
        <begin position="65"/>
        <end position="75"/>
    </location>
</feature>
<dbReference type="PANTHER" id="PTHR33602">
    <property type="entry name" value="REGULATORY PROTEIN RECX FAMILY PROTEIN"/>
    <property type="match status" value="1"/>
</dbReference>
<feature type="region of interest" description="Disordered" evidence="6">
    <location>
        <begin position="1"/>
        <end position="31"/>
    </location>
</feature>
<comment type="caution">
    <text evidence="10">The sequence shown here is derived from an EMBL/GenBank/DDBJ whole genome shotgun (WGS) entry which is preliminary data.</text>
</comment>
<evidence type="ECO:0000313" key="10">
    <source>
        <dbReference type="EMBL" id="TQN47329.1"/>
    </source>
</evidence>
<name>A0A543PTD8_9MICO</name>
<dbReference type="AlphaFoldDB" id="A0A543PTD8"/>
<proteinExistence type="inferred from homology"/>
<sequence length="232" mass="24854">MTGDDRGVGHGDDRASRAAASAEREERLTRAAAALAAAEGVVAAGAGPARTPKRGTGPFAPPPDDPAEASAEADPESVARAIVLRQLSMAPRSRVQLERKLRQRGCDDDVAARVLDRMTQVGLIDDEAYAEMLVRARHSGKGLARRALAHELRKQGIDQDVADEALGQVGAGDERLRAEQLVEKRMRSLHGLPADVQTRRLAGLLARKGYSSEVAWPVIRDAVDGAPEHQRD</sequence>
<comment type="similarity">
    <text evidence="2 5">Belongs to the RecX family.</text>
</comment>
<dbReference type="HAMAP" id="MF_01114">
    <property type="entry name" value="RecX"/>
    <property type="match status" value="1"/>
</dbReference>
<evidence type="ECO:0000313" key="11">
    <source>
        <dbReference type="Proteomes" id="UP000320085"/>
    </source>
</evidence>
<dbReference type="InterPro" id="IPR036388">
    <property type="entry name" value="WH-like_DNA-bd_sf"/>
</dbReference>
<feature type="domain" description="RecX third three-helical" evidence="8">
    <location>
        <begin position="177"/>
        <end position="219"/>
    </location>
</feature>
<evidence type="ECO:0000256" key="1">
    <source>
        <dbReference type="ARBA" id="ARBA00004496"/>
    </source>
</evidence>
<evidence type="ECO:0000259" key="9">
    <source>
        <dbReference type="Pfam" id="PF21982"/>
    </source>
</evidence>
<feature type="domain" description="RecX first three-helical" evidence="9">
    <location>
        <begin position="79"/>
        <end position="118"/>
    </location>
</feature>
<feature type="domain" description="RecX second three-helical" evidence="7">
    <location>
        <begin position="125"/>
        <end position="166"/>
    </location>
</feature>
<dbReference type="Proteomes" id="UP000320085">
    <property type="component" value="Unassembled WGS sequence"/>
</dbReference>
<protein>
    <recommendedName>
        <fullName evidence="3 5">Regulatory protein RecX</fullName>
    </recommendedName>
</protein>
<evidence type="ECO:0000256" key="4">
    <source>
        <dbReference type="ARBA" id="ARBA00022490"/>
    </source>
</evidence>
<dbReference type="EMBL" id="VFQF01000001">
    <property type="protein sequence ID" value="TQN47329.1"/>
    <property type="molecule type" value="Genomic_DNA"/>
</dbReference>
<dbReference type="InterPro" id="IPR053925">
    <property type="entry name" value="RecX_HTH_3rd"/>
</dbReference>
<dbReference type="InterPro" id="IPR003783">
    <property type="entry name" value="Regulatory_RecX"/>
</dbReference>
<gene>
    <name evidence="5" type="primary">recX</name>
    <name evidence="10" type="ORF">FHX52_0422</name>
</gene>
<evidence type="ECO:0000256" key="3">
    <source>
        <dbReference type="ARBA" id="ARBA00018111"/>
    </source>
</evidence>
<keyword evidence="4 5" id="KW-0963">Cytoplasm</keyword>
<dbReference type="InterPro" id="IPR053926">
    <property type="entry name" value="RecX_HTH_1st"/>
</dbReference>
<comment type="subcellular location">
    <subcellularLocation>
        <location evidence="1 5">Cytoplasm</location>
    </subcellularLocation>
</comment>
<evidence type="ECO:0000256" key="2">
    <source>
        <dbReference type="ARBA" id="ARBA00009695"/>
    </source>
</evidence>
<evidence type="ECO:0000259" key="8">
    <source>
        <dbReference type="Pfam" id="PF21981"/>
    </source>
</evidence>
<dbReference type="RefSeq" id="WP_246069571.1">
    <property type="nucleotide sequence ID" value="NZ_BAAAQC010000005.1"/>
</dbReference>
<organism evidence="10 11">
    <name type="scientific">Humibacillus xanthopallidus</name>
    <dbReference type="NCBI Taxonomy" id="412689"/>
    <lineage>
        <taxon>Bacteria</taxon>
        <taxon>Bacillati</taxon>
        <taxon>Actinomycetota</taxon>
        <taxon>Actinomycetes</taxon>
        <taxon>Micrococcales</taxon>
        <taxon>Intrasporangiaceae</taxon>
        <taxon>Humibacillus</taxon>
    </lineage>
</organism>
<dbReference type="PANTHER" id="PTHR33602:SF1">
    <property type="entry name" value="REGULATORY PROTEIN RECX FAMILY PROTEIN"/>
    <property type="match status" value="1"/>
</dbReference>
<feature type="compositionally biased region" description="Basic and acidic residues" evidence="6">
    <location>
        <begin position="1"/>
        <end position="29"/>
    </location>
</feature>
<dbReference type="InterPro" id="IPR053924">
    <property type="entry name" value="RecX_HTH_2nd"/>
</dbReference>
<reference evidence="10 11" key="1">
    <citation type="submission" date="2019-06" db="EMBL/GenBank/DDBJ databases">
        <title>Sequencing the genomes of 1000 actinobacteria strains.</title>
        <authorList>
            <person name="Klenk H.-P."/>
        </authorList>
    </citation>
    <scope>NUCLEOTIDE SEQUENCE [LARGE SCALE GENOMIC DNA]</scope>
    <source>
        <strain evidence="10 11">DSM 21776</strain>
    </source>
</reference>
<dbReference type="Pfam" id="PF21981">
    <property type="entry name" value="RecX_HTH3"/>
    <property type="match status" value="1"/>
</dbReference>
<evidence type="ECO:0000256" key="6">
    <source>
        <dbReference type="SAM" id="MobiDB-lite"/>
    </source>
</evidence>
<comment type="function">
    <text evidence="5">Modulates RecA activity.</text>
</comment>
<dbReference type="Pfam" id="PF02631">
    <property type="entry name" value="RecX_HTH2"/>
    <property type="match status" value="1"/>
</dbReference>